<feature type="domain" description="Protein FecR C-terminal" evidence="1">
    <location>
        <begin position="36"/>
        <end position="103"/>
    </location>
</feature>
<dbReference type="AlphaFoldDB" id="A0A645CS08"/>
<name>A0A645CS08_9ZZZZ</name>
<gene>
    <name evidence="2" type="ORF">SDC9_126938</name>
</gene>
<sequence>MLNPNKQILYNTRDNEITIEKFDPEIEVAWKDNLIRYKSVSFFEFIALLEKHYDVKIILPSEELKISKLTGAIDASQSINQILDMMKKNINYKWKKEGDNYIIMY</sequence>
<reference evidence="2" key="1">
    <citation type="submission" date="2019-08" db="EMBL/GenBank/DDBJ databases">
        <authorList>
            <person name="Kucharzyk K."/>
            <person name="Murdoch R.W."/>
            <person name="Higgins S."/>
            <person name="Loffler F."/>
        </authorList>
    </citation>
    <scope>NUCLEOTIDE SEQUENCE</scope>
</reference>
<dbReference type="EMBL" id="VSSQ01029672">
    <property type="protein sequence ID" value="MPM79896.1"/>
    <property type="molecule type" value="Genomic_DNA"/>
</dbReference>
<dbReference type="Pfam" id="PF16344">
    <property type="entry name" value="FecR_C"/>
    <property type="match status" value="1"/>
</dbReference>
<evidence type="ECO:0000259" key="1">
    <source>
        <dbReference type="Pfam" id="PF16344"/>
    </source>
</evidence>
<accession>A0A645CS08</accession>
<proteinExistence type="predicted"/>
<comment type="caution">
    <text evidence="2">The sequence shown here is derived from an EMBL/GenBank/DDBJ whole genome shotgun (WGS) entry which is preliminary data.</text>
</comment>
<protein>
    <recommendedName>
        <fullName evidence="1">Protein FecR C-terminal domain-containing protein</fullName>
    </recommendedName>
</protein>
<dbReference type="InterPro" id="IPR032508">
    <property type="entry name" value="FecR_C"/>
</dbReference>
<evidence type="ECO:0000313" key="2">
    <source>
        <dbReference type="EMBL" id="MPM79896.1"/>
    </source>
</evidence>
<organism evidence="2">
    <name type="scientific">bioreactor metagenome</name>
    <dbReference type="NCBI Taxonomy" id="1076179"/>
    <lineage>
        <taxon>unclassified sequences</taxon>
        <taxon>metagenomes</taxon>
        <taxon>ecological metagenomes</taxon>
    </lineage>
</organism>
<dbReference type="Gene3D" id="3.55.50.30">
    <property type="match status" value="1"/>
</dbReference>